<protein>
    <recommendedName>
        <fullName evidence="4">SRCR domain-containing protein</fullName>
    </recommendedName>
</protein>
<dbReference type="InterPro" id="IPR001190">
    <property type="entry name" value="SRCR"/>
</dbReference>
<dbReference type="SMART" id="SM00202">
    <property type="entry name" value="SR"/>
    <property type="match status" value="2"/>
</dbReference>
<evidence type="ECO:0000256" key="1">
    <source>
        <dbReference type="ARBA" id="ARBA00023157"/>
    </source>
</evidence>
<dbReference type="PROSITE" id="PS50287">
    <property type="entry name" value="SRCR_2"/>
    <property type="match status" value="2"/>
</dbReference>
<keyword evidence="1 3" id="KW-1015">Disulfide bond</keyword>
<keyword evidence="2" id="KW-0325">Glycoprotein</keyword>
<feature type="domain" description="SRCR" evidence="4">
    <location>
        <begin position="108"/>
        <end position="162"/>
    </location>
</feature>
<dbReference type="AlphaFoldDB" id="A0A8S4QA57"/>
<dbReference type="GO" id="GO:0016020">
    <property type="term" value="C:membrane"/>
    <property type="evidence" value="ECO:0007669"/>
    <property type="project" value="InterPro"/>
</dbReference>
<dbReference type="EMBL" id="CAIIXF020000287">
    <property type="protein sequence ID" value="CAH1803153.1"/>
    <property type="molecule type" value="Genomic_DNA"/>
</dbReference>
<evidence type="ECO:0000313" key="6">
    <source>
        <dbReference type="Proteomes" id="UP000749559"/>
    </source>
</evidence>
<dbReference type="Pfam" id="PF00530">
    <property type="entry name" value="SRCR"/>
    <property type="match status" value="2"/>
</dbReference>
<comment type="caution">
    <text evidence="3">Lacks conserved residue(s) required for the propagation of feature annotation.</text>
</comment>
<dbReference type="InterPro" id="IPR036772">
    <property type="entry name" value="SRCR-like_dom_sf"/>
</dbReference>
<keyword evidence="6" id="KW-1185">Reference proteome</keyword>
<evidence type="ECO:0000256" key="2">
    <source>
        <dbReference type="ARBA" id="ARBA00023180"/>
    </source>
</evidence>
<evidence type="ECO:0000256" key="3">
    <source>
        <dbReference type="PROSITE-ProRule" id="PRU00196"/>
    </source>
</evidence>
<name>A0A8S4QA57_OWEFU</name>
<dbReference type="PANTHER" id="PTHR48071">
    <property type="entry name" value="SRCR DOMAIN-CONTAINING PROTEIN"/>
    <property type="match status" value="1"/>
</dbReference>
<evidence type="ECO:0000259" key="4">
    <source>
        <dbReference type="PROSITE" id="PS50287"/>
    </source>
</evidence>
<reference evidence="5" key="1">
    <citation type="submission" date="2022-03" db="EMBL/GenBank/DDBJ databases">
        <authorList>
            <person name="Martin C."/>
        </authorList>
    </citation>
    <scope>NUCLEOTIDE SEQUENCE</scope>
</reference>
<dbReference type="OrthoDB" id="422749at2759"/>
<comment type="caution">
    <text evidence="5">The sequence shown here is derived from an EMBL/GenBank/DDBJ whole genome shotgun (WGS) entry which is preliminary data.</text>
</comment>
<feature type="disulfide bond" evidence="3">
    <location>
        <begin position="74"/>
        <end position="84"/>
    </location>
</feature>
<evidence type="ECO:0000313" key="5">
    <source>
        <dbReference type="EMBL" id="CAH1803153.1"/>
    </source>
</evidence>
<dbReference type="SUPFAM" id="SSF56487">
    <property type="entry name" value="SRCR-like"/>
    <property type="match status" value="2"/>
</dbReference>
<organism evidence="5 6">
    <name type="scientific">Owenia fusiformis</name>
    <name type="common">Polychaete worm</name>
    <dbReference type="NCBI Taxonomy" id="6347"/>
    <lineage>
        <taxon>Eukaryota</taxon>
        <taxon>Metazoa</taxon>
        <taxon>Spiralia</taxon>
        <taxon>Lophotrochozoa</taxon>
        <taxon>Annelida</taxon>
        <taxon>Polychaeta</taxon>
        <taxon>Sedentaria</taxon>
        <taxon>Canalipalpata</taxon>
        <taxon>Sabellida</taxon>
        <taxon>Oweniida</taxon>
        <taxon>Oweniidae</taxon>
        <taxon>Owenia</taxon>
    </lineage>
</organism>
<accession>A0A8S4QA57</accession>
<dbReference type="PROSITE" id="PS00420">
    <property type="entry name" value="SRCR_1"/>
    <property type="match status" value="2"/>
</dbReference>
<dbReference type="Gene3D" id="3.10.250.10">
    <property type="entry name" value="SRCR-like domain"/>
    <property type="match status" value="2"/>
</dbReference>
<feature type="non-terminal residue" evidence="5">
    <location>
        <position position="162"/>
    </location>
</feature>
<proteinExistence type="predicted"/>
<gene>
    <name evidence="5" type="ORF">OFUS_LOCUS26771</name>
</gene>
<dbReference type="FunFam" id="3.10.250.10:FF:000011">
    <property type="entry name" value="Scavenger receptor class A member 5"/>
    <property type="match status" value="1"/>
</dbReference>
<sequence length="162" mass="17413">MENKELRLVGGLISGRLEVFYSGRWGTVCDDGFDTNDAKVACRHLGFESKRATVIASSNVPDGSGQIWLDNINCAGTDRTLFECSHNGWGSHNCNHGEDVGVSCNGGLRLVGGVASGRLEVFYNGRWGTVCDDYFDTDDAKVTCRHLGFVTEGATVIASSNV</sequence>
<dbReference type="Proteomes" id="UP000749559">
    <property type="component" value="Unassembled WGS sequence"/>
</dbReference>
<feature type="domain" description="SRCR" evidence="4">
    <location>
        <begin position="6"/>
        <end position="105"/>
    </location>
</feature>
<dbReference type="PRINTS" id="PR00258">
    <property type="entry name" value="SPERACTRCPTR"/>
</dbReference>
<dbReference type="PANTHER" id="PTHR48071:SF18">
    <property type="entry name" value="DELETED IN MALIGNANT BRAIN TUMORS 1 PROTEIN-RELATED"/>
    <property type="match status" value="1"/>
</dbReference>